<evidence type="ECO:0000256" key="1">
    <source>
        <dbReference type="ARBA" id="ARBA00004123"/>
    </source>
</evidence>
<evidence type="ECO:0000259" key="7">
    <source>
        <dbReference type="PROSITE" id="PS51968"/>
    </source>
</evidence>
<feature type="domain" description="Grh/CP2 DB" evidence="7">
    <location>
        <begin position="1"/>
        <end position="74"/>
    </location>
</feature>
<comment type="subcellular location">
    <subcellularLocation>
        <location evidence="1 6">Nucleus</location>
    </subcellularLocation>
</comment>
<evidence type="ECO:0000256" key="6">
    <source>
        <dbReference type="PROSITE-ProRule" id="PRU01313"/>
    </source>
</evidence>
<dbReference type="Proteomes" id="UP001359485">
    <property type="component" value="Unassembled WGS sequence"/>
</dbReference>
<proteinExistence type="predicted"/>
<dbReference type="InterPro" id="IPR007604">
    <property type="entry name" value="CP2"/>
</dbReference>
<keyword evidence="5 6" id="KW-0539">Nucleus</keyword>
<evidence type="ECO:0000256" key="4">
    <source>
        <dbReference type="ARBA" id="ARBA00023163"/>
    </source>
</evidence>
<dbReference type="InterPro" id="IPR040167">
    <property type="entry name" value="TF_CP2-like"/>
</dbReference>
<name>A0ABR1ADW2_POLSC</name>
<dbReference type="InterPro" id="IPR057520">
    <property type="entry name" value="GRHL1/CP2_C"/>
</dbReference>
<dbReference type="EMBL" id="JAWJWF010000052">
    <property type="protein sequence ID" value="KAK6617289.1"/>
    <property type="molecule type" value="Genomic_DNA"/>
</dbReference>
<evidence type="ECO:0000256" key="3">
    <source>
        <dbReference type="ARBA" id="ARBA00023125"/>
    </source>
</evidence>
<protein>
    <recommendedName>
        <fullName evidence="7">Grh/CP2 DB domain-containing protein</fullName>
    </recommendedName>
</protein>
<dbReference type="PANTHER" id="PTHR11037:SF20">
    <property type="entry name" value="PROTEIN GRAINYHEAD"/>
    <property type="match status" value="1"/>
</dbReference>
<sequence>MGVFELCMDTRAGSQSVKHLMGAERKTRDEERRAAKRKMTATGRKKIDELYHPACERSEFYSMSDLSKPPVLFSPAEDSIDKSQMDLQNFYGHDPENGSLANGEPNTMGKQSPYLIHSKPATTPTLKFHNHFPPEPLDKKDGILDGGLTTDGTVFSPPLKRPKIMSAPPHNERVMLYVRQEGDEVYTPLHVVPPTTQGLLNSIENKYKISASNISNLYRKNRKGITVKIDDDMLRYYCNEDLFLMDIRQDRDESDMIEITLIELMDR</sequence>
<reference evidence="8 9" key="1">
    <citation type="submission" date="2023-09" db="EMBL/GenBank/DDBJ databases">
        <title>Genomes of two closely related lineages of the louse Polyplax serrata with different host specificities.</title>
        <authorList>
            <person name="Martinu J."/>
            <person name="Tarabai H."/>
            <person name="Stefka J."/>
            <person name="Hypsa V."/>
        </authorList>
    </citation>
    <scope>NUCLEOTIDE SEQUENCE [LARGE SCALE GENOMIC DNA]</scope>
    <source>
        <strain evidence="8">98ZLc_SE</strain>
    </source>
</reference>
<keyword evidence="2" id="KW-0805">Transcription regulation</keyword>
<gene>
    <name evidence="8" type="ORF">RUM44_005620</name>
</gene>
<evidence type="ECO:0000256" key="5">
    <source>
        <dbReference type="ARBA" id="ARBA00023242"/>
    </source>
</evidence>
<dbReference type="Pfam" id="PF25416">
    <property type="entry name" value="GRHL1_C"/>
    <property type="match status" value="1"/>
</dbReference>
<keyword evidence="9" id="KW-1185">Reference proteome</keyword>
<evidence type="ECO:0000313" key="8">
    <source>
        <dbReference type="EMBL" id="KAK6617289.1"/>
    </source>
</evidence>
<evidence type="ECO:0000256" key="2">
    <source>
        <dbReference type="ARBA" id="ARBA00023015"/>
    </source>
</evidence>
<keyword evidence="4" id="KW-0804">Transcription</keyword>
<dbReference type="PROSITE" id="PS51968">
    <property type="entry name" value="GRH_CP2_DB"/>
    <property type="match status" value="1"/>
</dbReference>
<keyword evidence="3 6" id="KW-0238">DNA-binding</keyword>
<accession>A0ABR1ADW2</accession>
<organism evidence="8 9">
    <name type="scientific">Polyplax serrata</name>
    <name type="common">Common mouse louse</name>
    <dbReference type="NCBI Taxonomy" id="468196"/>
    <lineage>
        <taxon>Eukaryota</taxon>
        <taxon>Metazoa</taxon>
        <taxon>Ecdysozoa</taxon>
        <taxon>Arthropoda</taxon>
        <taxon>Hexapoda</taxon>
        <taxon>Insecta</taxon>
        <taxon>Pterygota</taxon>
        <taxon>Neoptera</taxon>
        <taxon>Paraneoptera</taxon>
        <taxon>Psocodea</taxon>
        <taxon>Troctomorpha</taxon>
        <taxon>Phthiraptera</taxon>
        <taxon>Anoplura</taxon>
        <taxon>Polyplacidae</taxon>
        <taxon>Polyplax</taxon>
    </lineage>
</organism>
<dbReference type="PANTHER" id="PTHR11037">
    <property type="entry name" value="TRANSCRIPTION FACTOR CP2"/>
    <property type="match status" value="1"/>
</dbReference>
<comment type="caution">
    <text evidence="8">The sequence shown here is derived from an EMBL/GenBank/DDBJ whole genome shotgun (WGS) entry which is preliminary data.</text>
</comment>
<evidence type="ECO:0000313" key="9">
    <source>
        <dbReference type="Proteomes" id="UP001359485"/>
    </source>
</evidence>